<dbReference type="PROSITE" id="PS00512">
    <property type="entry name" value="ALPHA_GALACTOSIDASE"/>
    <property type="match status" value="1"/>
</dbReference>
<dbReference type="InterPro" id="IPR013785">
    <property type="entry name" value="Aldolase_TIM"/>
</dbReference>
<dbReference type="InterPro" id="IPR002252">
    <property type="entry name" value="Glyco_hydro_36"/>
</dbReference>
<dbReference type="EC" id="3.2.1.22" evidence="2 5"/>
<dbReference type="CDD" id="cd14791">
    <property type="entry name" value="GH36"/>
    <property type="match status" value="1"/>
</dbReference>
<dbReference type="InterPro" id="IPR038417">
    <property type="entry name" value="Alpga-gal_N_sf"/>
</dbReference>
<feature type="domain" description="Glycosyl hydrolase family 36 N-terminal" evidence="7">
    <location>
        <begin position="2"/>
        <end position="230"/>
    </location>
</feature>
<comment type="caution">
    <text evidence="8">The sequence shown here is derived from an EMBL/GenBank/DDBJ whole genome shotgun (WGS) entry which is preliminary data.</text>
</comment>
<dbReference type="Pfam" id="PF16875">
    <property type="entry name" value="Glyco_hydro_36N"/>
    <property type="match status" value="1"/>
</dbReference>
<dbReference type="InterPro" id="IPR013780">
    <property type="entry name" value="Glyco_hydro_b"/>
</dbReference>
<organism evidence="8 9">
    <name type="scientific">Sphingomonas glacialis</name>
    <dbReference type="NCBI Taxonomy" id="658225"/>
    <lineage>
        <taxon>Bacteria</taxon>
        <taxon>Pseudomonadati</taxon>
        <taxon>Pseudomonadota</taxon>
        <taxon>Alphaproteobacteria</taxon>
        <taxon>Sphingomonadales</taxon>
        <taxon>Sphingomonadaceae</taxon>
        <taxon>Sphingomonas</taxon>
    </lineage>
</organism>
<evidence type="ECO:0000256" key="3">
    <source>
        <dbReference type="ARBA" id="ARBA00022801"/>
    </source>
</evidence>
<dbReference type="Proteomes" id="UP000652430">
    <property type="component" value="Unassembled WGS sequence"/>
</dbReference>
<proteinExistence type="inferred from homology"/>
<feature type="domain" description="Glycosyl hydrolase family 36 C-terminal" evidence="6">
    <location>
        <begin position="588"/>
        <end position="668"/>
    </location>
</feature>
<name>A0ABQ3LFZ8_9SPHN</name>
<dbReference type="InterPro" id="IPR031705">
    <property type="entry name" value="Glyco_hydro_36_C"/>
</dbReference>
<evidence type="ECO:0000259" key="6">
    <source>
        <dbReference type="Pfam" id="PF16874"/>
    </source>
</evidence>
<comment type="similarity">
    <text evidence="5">Belongs to the glycosyl hydrolase.</text>
</comment>
<dbReference type="InterPro" id="IPR050985">
    <property type="entry name" value="Alpha-glycosidase_related"/>
</dbReference>
<dbReference type="PRINTS" id="PR00743">
    <property type="entry name" value="GLHYDRLASE36"/>
</dbReference>
<evidence type="ECO:0000256" key="2">
    <source>
        <dbReference type="ARBA" id="ARBA00012755"/>
    </source>
</evidence>
<keyword evidence="9" id="KW-1185">Reference proteome</keyword>
<dbReference type="InterPro" id="IPR000111">
    <property type="entry name" value="Glyco_hydro_27/36_CS"/>
</dbReference>
<dbReference type="PANTHER" id="PTHR43053:SF3">
    <property type="entry name" value="ALPHA-GALACTOSIDASE C-RELATED"/>
    <property type="match status" value="1"/>
</dbReference>
<dbReference type="EMBL" id="BNAQ01000002">
    <property type="protein sequence ID" value="GHH15045.1"/>
    <property type="molecule type" value="Genomic_DNA"/>
</dbReference>
<keyword evidence="3 5" id="KW-0378">Hydrolase</keyword>
<dbReference type="InterPro" id="IPR017853">
    <property type="entry name" value="GH"/>
</dbReference>
<evidence type="ECO:0000313" key="8">
    <source>
        <dbReference type="EMBL" id="GHH15045.1"/>
    </source>
</evidence>
<dbReference type="PANTHER" id="PTHR43053">
    <property type="entry name" value="GLYCOSIDASE FAMILY 31"/>
    <property type="match status" value="1"/>
</dbReference>
<dbReference type="Gene3D" id="2.60.40.1180">
    <property type="entry name" value="Golgi alpha-mannosidase II"/>
    <property type="match status" value="1"/>
</dbReference>
<evidence type="ECO:0000256" key="5">
    <source>
        <dbReference type="PIRNR" id="PIRNR005536"/>
    </source>
</evidence>
<evidence type="ECO:0000259" key="7">
    <source>
        <dbReference type="Pfam" id="PF16875"/>
    </source>
</evidence>
<comment type="catalytic activity">
    <reaction evidence="1 5">
        <text>Hydrolysis of terminal, non-reducing alpha-D-galactose residues in alpha-D-galactosides, including galactose oligosaccharides, galactomannans and galactolipids.</text>
        <dbReference type="EC" id="3.2.1.22"/>
    </reaction>
</comment>
<protein>
    <recommendedName>
        <fullName evidence="2 5">Alpha-galactosidase</fullName>
        <ecNumber evidence="2 5">3.2.1.22</ecNumber>
    </recommendedName>
</protein>
<evidence type="ECO:0000256" key="1">
    <source>
        <dbReference type="ARBA" id="ARBA00001255"/>
    </source>
</evidence>
<dbReference type="Pfam" id="PF02065">
    <property type="entry name" value="Melibiase"/>
    <property type="match status" value="1"/>
</dbReference>
<dbReference type="PIRSF" id="PIRSF005536">
    <property type="entry name" value="Agal"/>
    <property type="match status" value="1"/>
</dbReference>
<dbReference type="InterPro" id="IPR031704">
    <property type="entry name" value="Glyco_hydro_36_N"/>
</dbReference>
<dbReference type="SUPFAM" id="SSF51445">
    <property type="entry name" value="(Trans)glycosidases"/>
    <property type="match status" value="1"/>
</dbReference>
<dbReference type="Gene3D" id="2.70.98.60">
    <property type="entry name" value="alpha-galactosidase from lactobacil brevis"/>
    <property type="match status" value="1"/>
</dbReference>
<keyword evidence="4 5" id="KW-0326">Glycosidase</keyword>
<evidence type="ECO:0000256" key="4">
    <source>
        <dbReference type="ARBA" id="ARBA00023295"/>
    </source>
</evidence>
<evidence type="ECO:0000313" key="9">
    <source>
        <dbReference type="Proteomes" id="UP000652430"/>
    </source>
</evidence>
<dbReference type="Gene3D" id="3.20.20.70">
    <property type="entry name" value="Aldolase class I"/>
    <property type="match status" value="1"/>
</dbReference>
<dbReference type="Pfam" id="PF16874">
    <property type="entry name" value="Glyco_hydro_36C"/>
    <property type="match status" value="1"/>
</dbReference>
<sequence length="682" mass="74084">MVLHWGARLAESADPATLALLGAREEAPCSPAQTPPLSLTPLIGTGFPGRPGLSCHRDGQGWASWTEIVAVQCGEDSVEIVSRDAANGMTLRHTLRLAAAGDVLRACTTVTNDGATPLAIEACDAPALPVPAAVSDWVLFDGRWSGEFQMQRVARTMGAVSRENRRGRTSHDAFPALLAEVAPCGEQLGEVFGFHLAWSGNHRLWAETLSDDRAYVQLGELLLPGEIRLAPGAAYASPELVCAWSDRGRSGLSQAIHAHVRARPQHARLRAKPRPVHYNTWEAVYFDHDPAKLIALAERAAAIGVERFVLDDGWFPARRNDRAGLGDWTVDRSVYPEGLAPLIERVRALGMEFGLWVEPEMVNPDSDLFRAHPEWVLATPPAPQLGFRHQLVLDFGRAEVRDHLFAAIDALLRDHPVAYLKWDMNRDLSHPGDADGRAGAHAHVRGLYDLLARLRAAHPAVEIESCSSGGGRADLGILDLTDRVWTSDTNDALDRLAIQRGLSTFLPAEVLGAHVGPTDCHITGRRVSMATRVATALFGHFGVEADLGALSESEGAELAAGIALHKRHRALIHSGDLVRLDRGEGEIAFGIVAADRGEAVFSYTQVREQRGYFADPLRLAGLDREADYRVRWVWPVEPVVGSPLFAALRDGLIVSGQSLIAVGLQPPRLKPQAGFLLHVERV</sequence>
<reference evidence="9" key="1">
    <citation type="journal article" date="2019" name="Int. J. Syst. Evol. Microbiol.">
        <title>The Global Catalogue of Microorganisms (GCM) 10K type strain sequencing project: providing services to taxonomists for standard genome sequencing and annotation.</title>
        <authorList>
            <consortium name="The Broad Institute Genomics Platform"/>
            <consortium name="The Broad Institute Genome Sequencing Center for Infectious Disease"/>
            <person name="Wu L."/>
            <person name="Ma J."/>
        </authorList>
    </citation>
    <scope>NUCLEOTIDE SEQUENCE [LARGE SCALE GENOMIC DNA]</scope>
    <source>
        <strain evidence="9">CGMCC 1.8957</strain>
    </source>
</reference>
<gene>
    <name evidence="8" type="primary">galA</name>
    <name evidence="8" type="ORF">GCM10008023_17400</name>
</gene>
<accession>A0ABQ3LFZ8</accession>